<protein>
    <submittedName>
        <fullName evidence="2">Glyoxalase/bleomycin resistance/dioxygenase family protein</fullName>
    </submittedName>
</protein>
<gene>
    <name evidence="2" type="ORF">DL346_03185</name>
</gene>
<dbReference type="SUPFAM" id="SSF54593">
    <property type="entry name" value="Glyoxalase/Bleomycin resistance protein/Dihydroxybiphenyl dioxygenase"/>
    <property type="match status" value="1"/>
</dbReference>
<dbReference type="InterPro" id="IPR004360">
    <property type="entry name" value="Glyas_Fos-R_dOase_dom"/>
</dbReference>
<name>A0A328U3X7_9BACL</name>
<dbReference type="RefSeq" id="WP_112880621.1">
    <property type="nucleotide sequence ID" value="NZ_QLUW01000001.1"/>
</dbReference>
<dbReference type="GO" id="GO:0051213">
    <property type="term" value="F:dioxygenase activity"/>
    <property type="evidence" value="ECO:0007669"/>
    <property type="project" value="UniProtKB-KW"/>
</dbReference>
<reference evidence="2 3" key="1">
    <citation type="submission" date="2018-06" db="EMBL/GenBank/DDBJ databases">
        <title>Paenibacillus montanisoli sp. nov., isolated from mountain area soil.</title>
        <authorList>
            <person name="Wu M."/>
        </authorList>
    </citation>
    <scope>NUCLEOTIDE SEQUENCE [LARGE SCALE GENOMIC DNA]</scope>
    <source>
        <strain evidence="2 3">RA17</strain>
    </source>
</reference>
<feature type="domain" description="VOC" evidence="1">
    <location>
        <begin position="4"/>
        <end position="116"/>
    </location>
</feature>
<evidence type="ECO:0000313" key="3">
    <source>
        <dbReference type="Proteomes" id="UP000249260"/>
    </source>
</evidence>
<evidence type="ECO:0000313" key="2">
    <source>
        <dbReference type="EMBL" id="RAP77498.1"/>
    </source>
</evidence>
<keyword evidence="2" id="KW-0560">Oxidoreductase</keyword>
<dbReference type="Pfam" id="PF00903">
    <property type="entry name" value="Glyoxalase"/>
    <property type="match status" value="1"/>
</dbReference>
<dbReference type="Proteomes" id="UP000249260">
    <property type="component" value="Unassembled WGS sequence"/>
</dbReference>
<accession>A0A328U3X7</accession>
<proteinExistence type="predicted"/>
<keyword evidence="2" id="KW-0223">Dioxygenase</keyword>
<sequence>MKLKESGIILFTEDYETALAFYVSNMGLRIREQKANLTVLDFGGSYLMIEDQGVSSSAPKTRSQNPTVLRLDVYDFEDAVHELRGRDVDVGVYEFSWGTIAVIVDPEGNRIELKNAD</sequence>
<dbReference type="EMBL" id="QLUW01000001">
    <property type="protein sequence ID" value="RAP77498.1"/>
    <property type="molecule type" value="Genomic_DNA"/>
</dbReference>
<dbReference type="OrthoDB" id="9796521at2"/>
<dbReference type="InterPro" id="IPR029068">
    <property type="entry name" value="Glyas_Bleomycin-R_OHBP_Dase"/>
</dbReference>
<dbReference type="AlphaFoldDB" id="A0A328U3X7"/>
<keyword evidence="3" id="KW-1185">Reference proteome</keyword>
<organism evidence="2 3">
    <name type="scientific">Paenibacillus montanisoli</name>
    <dbReference type="NCBI Taxonomy" id="2081970"/>
    <lineage>
        <taxon>Bacteria</taxon>
        <taxon>Bacillati</taxon>
        <taxon>Bacillota</taxon>
        <taxon>Bacilli</taxon>
        <taxon>Bacillales</taxon>
        <taxon>Paenibacillaceae</taxon>
        <taxon>Paenibacillus</taxon>
    </lineage>
</organism>
<dbReference type="Gene3D" id="3.10.180.10">
    <property type="entry name" value="2,3-Dihydroxybiphenyl 1,2-Dioxygenase, domain 1"/>
    <property type="match status" value="1"/>
</dbReference>
<dbReference type="PROSITE" id="PS51819">
    <property type="entry name" value="VOC"/>
    <property type="match status" value="1"/>
</dbReference>
<evidence type="ECO:0000259" key="1">
    <source>
        <dbReference type="PROSITE" id="PS51819"/>
    </source>
</evidence>
<dbReference type="InterPro" id="IPR037523">
    <property type="entry name" value="VOC_core"/>
</dbReference>
<comment type="caution">
    <text evidence="2">The sequence shown here is derived from an EMBL/GenBank/DDBJ whole genome shotgun (WGS) entry which is preliminary data.</text>
</comment>